<evidence type="ECO:0000256" key="5">
    <source>
        <dbReference type="ARBA" id="ARBA00022519"/>
    </source>
</evidence>
<evidence type="ECO:0000259" key="11">
    <source>
        <dbReference type="Pfam" id="PF26002"/>
    </source>
</evidence>
<keyword evidence="5 9" id="KW-0997">Cell inner membrane</keyword>
<dbReference type="Pfam" id="PF26002">
    <property type="entry name" value="Beta-barrel_AprE"/>
    <property type="match status" value="1"/>
</dbReference>
<feature type="region of interest" description="Disordered" evidence="10">
    <location>
        <begin position="1"/>
        <end position="44"/>
    </location>
</feature>
<evidence type="ECO:0000256" key="2">
    <source>
        <dbReference type="ARBA" id="ARBA00009477"/>
    </source>
</evidence>
<dbReference type="PANTHER" id="PTHR30386:SF27">
    <property type="entry name" value="MEMBRANE FUSION PROTEIN (MFP) FAMILY PROTEIN"/>
    <property type="match status" value="1"/>
</dbReference>
<keyword evidence="4 9" id="KW-1003">Cell membrane</keyword>
<evidence type="ECO:0000256" key="3">
    <source>
        <dbReference type="ARBA" id="ARBA00022448"/>
    </source>
</evidence>
<dbReference type="EMBL" id="CAADFE010000056">
    <property type="protein sequence ID" value="VFJ73946.1"/>
    <property type="molecule type" value="Genomic_DNA"/>
</dbReference>
<evidence type="ECO:0000256" key="8">
    <source>
        <dbReference type="ARBA" id="ARBA00023136"/>
    </source>
</evidence>
<dbReference type="InterPro" id="IPR006144">
    <property type="entry name" value="Secretion_HlyD_CS"/>
</dbReference>
<sequence>MGTTDGDKFVETSGVPKTTSSPEPAGEENAGGKKSVELSKNSANPLPIVPTDGELLEFQPDAVVLEHRALPGGARWTLYMVLGLIATLILWASLAQVDRIVTTRGELVTTASTIVVQPLTTSVIRTLDAKVGEVVEAGRTLATLDPTFSESDVVKLRERLESVTHAVTRLQKELDGEPLEIPAPDASPAALIEYQIYSRRQMQYKNAMDASDNDIRQLEAKLETNRHHRKSYREHVAVLRKIEKMHQEMARANQGSNLALLEARAKRVEIQSESTRLERQKTEIEHGLASKKANREAFVGQWMQETGTELAKQRLEKISIEEELNKAERVNSLVTLTSPVEAVVLEVAERSVGSVMREAETLVTLVPVGVPLEAEVEIPSKDIGRIRVGDSVRVKLDPFQYQKYGTLEGEVRTVSGDAFTRDIPGSKQVFFRARIALLTTRLKNVPDDFMLSPGMTLTGEINIGQRRVISYFIYPLIRALDESIREP</sequence>
<evidence type="ECO:0000256" key="7">
    <source>
        <dbReference type="ARBA" id="ARBA00022989"/>
    </source>
</evidence>
<dbReference type="PANTHER" id="PTHR30386">
    <property type="entry name" value="MEMBRANE FUSION SUBUNIT OF EMRAB-TOLC MULTIDRUG EFFLUX PUMP"/>
    <property type="match status" value="1"/>
</dbReference>
<evidence type="ECO:0000256" key="6">
    <source>
        <dbReference type="ARBA" id="ARBA00022692"/>
    </source>
</evidence>
<dbReference type="PROSITE" id="PS00543">
    <property type="entry name" value="HLYD_FAMILY"/>
    <property type="match status" value="1"/>
</dbReference>
<evidence type="ECO:0000256" key="10">
    <source>
        <dbReference type="SAM" id="MobiDB-lite"/>
    </source>
</evidence>
<keyword evidence="8 9" id="KW-0472">Membrane</keyword>
<dbReference type="InterPro" id="IPR058982">
    <property type="entry name" value="Beta-barrel_AprE"/>
</dbReference>
<dbReference type="AlphaFoldDB" id="A0A450TXB0"/>
<dbReference type="GO" id="GO:0009306">
    <property type="term" value="P:protein secretion"/>
    <property type="evidence" value="ECO:0007669"/>
    <property type="project" value="InterPro"/>
</dbReference>
<evidence type="ECO:0000313" key="12">
    <source>
        <dbReference type="EMBL" id="VFJ73946.1"/>
    </source>
</evidence>
<accession>A0A450TXB0</accession>
<protein>
    <recommendedName>
        <fullName evidence="9">Membrane fusion protein (MFP) family protein</fullName>
    </recommendedName>
</protein>
<organism evidence="12">
    <name type="scientific">Candidatus Kentrum sp. FW</name>
    <dbReference type="NCBI Taxonomy" id="2126338"/>
    <lineage>
        <taxon>Bacteria</taxon>
        <taxon>Pseudomonadati</taxon>
        <taxon>Pseudomonadota</taxon>
        <taxon>Gammaproteobacteria</taxon>
        <taxon>Candidatus Kentrum</taxon>
    </lineage>
</organism>
<name>A0A450TXB0_9GAMM</name>
<keyword evidence="7 9" id="KW-1133">Transmembrane helix</keyword>
<comment type="subcellular location">
    <subcellularLocation>
        <location evidence="1 9">Cell inner membrane</location>
        <topology evidence="1 9">Single-pass membrane protein</topology>
    </subcellularLocation>
</comment>
<dbReference type="InterPro" id="IPR010129">
    <property type="entry name" value="T1SS_HlyD"/>
</dbReference>
<dbReference type="GO" id="GO:0005886">
    <property type="term" value="C:plasma membrane"/>
    <property type="evidence" value="ECO:0007669"/>
    <property type="project" value="UniProtKB-SubCell"/>
</dbReference>
<gene>
    <name evidence="12" type="ORF">BECKFW1821C_GA0114237_10563</name>
</gene>
<dbReference type="PRINTS" id="PR01490">
    <property type="entry name" value="RTXTOXIND"/>
</dbReference>
<proteinExistence type="inferred from homology"/>
<feature type="compositionally biased region" description="Basic and acidic residues" evidence="10">
    <location>
        <begin position="1"/>
        <end position="10"/>
    </location>
</feature>
<dbReference type="NCBIfam" id="TIGR01843">
    <property type="entry name" value="type_I_hlyD"/>
    <property type="match status" value="1"/>
</dbReference>
<reference evidence="12" key="1">
    <citation type="submission" date="2019-02" db="EMBL/GenBank/DDBJ databases">
        <authorList>
            <person name="Gruber-Vodicka R. H."/>
            <person name="Seah K. B. B."/>
        </authorList>
    </citation>
    <scope>NUCLEOTIDE SEQUENCE</scope>
    <source>
        <strain evidence="12">BECK_BZ131</strain>
    </source>
</reference>
<evidence type="ECO:0000256" key="9">
    <source>
        <dbReference type="RuleBase" id="RU365093"/>
    </source>
</evidence>
<comment type="similarity">
    <text evidence="2 9">Belongs to the membrane fusion protein (MFP) (TC 8.A.1) family.</text>
</comment>
<keyword evidence="3 9" id="KW-0813">Transport</keyword>
<evidence type="ECO:0000256" key="4">
    <source>
        <dbReference type="ARBA" id="ARBA00022475"/>
    </source>
</evidence>
<feature type="domain" description="AprE-like beta-barrel" evidence="11">
    <location>
        <begin position="373"/>
        <end position="463"/>
    </location>
</feature>
<keyword evidence="6 9" id="KW-0812">Transmembrane</keyword>
<feature type="transmembrane region" description="Helical" evidence="9">
    <location>
        <begin position="76"/>
        <end position="94"/>
    </location>
</feature>
<dbReference type="InterPro" id="IPR050739">
    <property type="entry name" value="MFP"/>
</dbReference>
<evidence type="ECO:0000256" key="1">
    <source>
        <dbReference type="ARBA" id="ARBA00004377"/>
    </source>
</evidence>
<dbReference type="Gene3D" id="2.40.30.170">
    <property type="match status" value="1"/>
</dbReference>